<dbReference type="RefSeq" id="WP_179537203.1">
    <property type="nucleotide sequence ID" value="NZ_JACBYW010000010.1"/>
</dbReference>
<evidence type="ECO:0000313" key="2">
    <source>
        <dbReference type="Proteomes" id="UP000548304"/>
    </source>
</evidence>
<comment type="caution">
    <text evidence="1">The sequence shown here is derived from an EMBL/GenBank/DDBJ whole genome shotgun (WGS) entry which is preliminary data.</text>
</comment>
<reference evidence="1 2" key="1">
    <citation type="submission" date="2020-07" db="EMBL/GenBank/DDBJ databases">
        <title>Genomic Encyclopedia of Type Strains, Phase III (KMG-III): the genomes of soil and plant-associated and newly described type strains.</title>
        <authorList>
            <person name="Whitman W."/>
        </authorList>
    </citation>
    <scope>NUCLEOTIDE SEQUENCE [LARGE SCALE GENOMIC DNA]</scope>
    <source>
        <strain evidence="1 2">CECT 8576</strain>
    </source>
</reference>
<sequence>MKTPAVCRGSAQDGRTSTFTFVEPLSGGKFGRWFTRAGAGDHVDSSHVLAAAAACRTVFPDPVDGGCGLRLRRTARGERDLTIPAGTKSVPLKRFHIEFILLSRKFLNITRSSVFDHFSLLVRDVADSVVAPW</sequence>
<accession>A0A852Z3Z7</accession>
<organism evidence="1 2">
    <name type="scientific">Actinopolyspora biskrensis</name>
    <dbReference type="NCBI Taxonomy" id="1470178"/>
    <lineage>
        <taxon>Bacteria</taxon>
        <taxon>Bacillati</taxon>
        <taxon>Actinomycetota</taxon>
        <taxon>Actinomycetes</taxon>
        <taxon>Actinopolysporales</taxon>
        <taxon>Actinopolysporaceae</taxon>
        <taxon>Actinopolyspora</taxon>
    </lineage>
</organism>
<dbReference type="EMBL" id="JACBYW010000010">
    <property type="protein sequence ID" value="NYH80890.1"/>
    <property type="molecule type" value="Genomic_DNA"/>
</dbReference>
<protein>
    <submittedName>
        <fullName evidence="1">Uncharacterized protein</fullName>
    </submittedName>
</protein>
<gene>
    <name evidence="1" type="ORF">FHR84_004262</name>
</gene>
<dbReference type="Proteomes" id="UP000548304">
    <property type="component" value="Unassembled WGS sequence"/>
</dbReference>
<name>A0A852Z3Z7_9ACTN</name>
<proteinExistence type="predicted"/>
<dbReference type="AlphaFoldDB" id="A0A852Z3Z7"/>
<keyword evidence="2" id="KW-1185">Reference proteome</keyword>
<evidence type="ECO:0000313" key="1">
    <source>
        <dbReference type="EMBL" id="NYH80890.1"/>
    </source>
</evidence>